<dbReference type="Pfam" id="PF08331">
    <property type="entry name" value="QueG_DUF1730"/>
    <property type="match status" value="1"/>
</dbReference>
<dbReference type="Gene3D" id="1.25.10.10">
    <property type="entry name" value="Leucine-rich Repeat Variant"/>
    <property type="match status" value="1"/>
</dbReference>
<feature type="domain" description="4Fe-4S ferredoxin-type" evidence="9">
    <location>
        <begin position="122"/>
        <end position="151"/>
    </location>
</feature>
<keyword evidence="5" id="KW-0671">Queuosine biosynthesis</keyword>
<dbReference type="PROSITE" id="PS51379">
    <property type="entry name" value="4FE4S_FER_2"/>
    <property type="match status" value="1"/>
</dbReference>
<dbReference type="PANTHER" id="PTHR30002">
    <property type="entry name" value="EPOXYQUEUOSINE REDUCTASE"/>
    <property type="match status" value="1"/>
</dbReference>
<reference evidence="10 11" key="1">
    <citation type="submission" date="2020-03" db="EMBL/GenBank/DDBJ databases">
        <title>Metabolic flexibility allows generalist bacteria to become dominant in a frequently disturbed ecosystem.</title>
        <authorList>
            <person name="Chen Y.-J."/>
            <person name="Leung P.M."/>
            <person name="Bay S.K."/>
            <person name="Hugenholtz P."/>
            <person name="Kessler A.J."/>
            <person name="Shelley G."/>
            <person name="Waite D.W."/>
            <person name="Cook P.L."/>
            <person name="Greening C."/>
        </authorList>
    </citation>
    <scope>NUCLEOTIDE SEQUENCE [LARGE SCALE GENOMIC DNA]</scope>
    <source>
        <strain evidence="10">SS_bin_28</strain>
    </source>
</reference>
<dbReference type="GO" id="GO:0008616">
    <property type="term" value="P:tRNA queuosine(34) biosynthetic process"/>
    <property type="evidence" value="ECO:0007669"/>
    <property type="project" value="UniProtKB-KW"/>
</dbReference>
<proteinExistence type="predicted"/>
<dbReference type="InterPro" id="IPR017896">
    <property type="entry name" value="4Fe4S_Fe-S-bd"/>
</dbReference>
<dbReference type="EMBL" id="JABDJR010000087">
    <property type="protein sequence ID" value="NNF05611.1"/>
    <property type="molecule type" value="Genomic_DNA"/>
</dbReference>
<dbReference type="NCBIfam" id="TIGR00276">
    <property type="entry name" value="tRNA epoxyqueuosine(34) reductase QueG"/>
    <property type="match status" value="1"/>
</dbReference>
<dbReference type="Proteomes" id="UP000547674">
    <property type="component" value="Unassembled WGS sequence"/>
</dbReference>
<evidence type="ECO:0000256" key="1">
    <source>
        <dbReference type="ARBA" id="ARBA00022485"/>
    </source>
</evidence>
<dbReference type="PROSITE" id="PS00198">
    <property type="entry name" value="4FE4S_FER_1"/>
    <property type="match status" value="1"/>
</dbReference>
<dbReference type="InterPro" id="IPR016024">
    <property type="entry name" value="ARM-type_fold"/>
</dbReference>
<dbReference type="AlphaFoldDB" id="A0A7Y2E5L1"/>
<evidence type="ECO:0000256" key="2">
    <source>
        <dbReference type="ARBA" id="ARBA00022490"/>
    </source>
</evidence>
<dbReference type="InterPro" id="IPR004453">
    <property type="entry name" value="QueG"/>
</dbReference>
<dbReference type="SUPFAM" id="SSF48371">
    <property type="entry name" value="ARM repeat"/>
    <property type="match status" value="1"/>
</dbReference>
<evidence type="ECO:0000256" key="6">
    <source>
        <dbReference type="ARBA" id="ARBA00023002"/>
    </source>
</evidence>
<dbReference type="GO" id="GO:0046872">
    <property type="term" value="F:metal ion binding"/>
    <property type="evidence" value="ECO:0007669"/>
    <property type="project" value="UniProtKB-KW"/>
</dbReference>
<dbReference type="GO" id="GO:0052693">
    <property type="term" value="F:epoxyqueuosine reductase activity"/>
    <property type="evidence" value="ECO:0007669"/>
    <property type="project" value="UniProtKB-EC"/>
</dbReference>
<keyword evidence="2" id="KW-0963">Cytoplasm</keyword>
<evidence type="ECO:0000256" key="8">
    <source>
        <dbReference type="ARBA" id="ARBA00023014"/>
    </source>
</evidence>
<evidence type="ECO:0000256" key="3">
    <source>
        <dbReference type="ARBA" id="ARBA00022694"/>
    </source>
</evidence>
<dbReference type="PANTHER" id="PTHR30002:SF4">
    <property type="entry name" value="EPOXYQUEUOSINE REDUCTASE"/>
    <property type="match status" value="1"/>
</dbReference>
<dbReference type="InterPro" id="IPR013542">
    <property type="entry name" value="QueG_DUF1730"/>
</dbReference>
<organism evidence="10 11">
    <name type="scientific">Eiseniibacteriota bacterium</name>
    <dbReference type="NCBI Taxonomy" id="2212470"/>
    <lineage>
        <taxon>Bacteria</taxon>
        <taxon>Candidatus Eiseniibacteriota</taxon>
    </lineage>
</organism>
<keyword evidence="6 10" id="KW-0560">Oxidoreductase</keyword>
<dbReference type="EC" id="1.17.99.6" evidence="10"/>
<gene>
    <name evidence="10" type="primary">queG</name>
    <name evidence="10" type="ORF">HKN21_02510</name>
</gene>
<dbReference type="Pfam" id="PF13484">
    <property type="entry name" value="Fer4_16"/>
    <property type="match status" value="1"/>
</dbReference>
<protein>
    <submittedName>
        <fullName evidence="10">tRNA epoxyqueuosine(34) reductase QueG</fullName>
        <ecNumber evidence="10">1.17.99.6</ecNumber>
    </submittedName>
</protein>
<keyword evidence="4" id="KW-0479">Metal-binding</keyword>
<dbReference type="SUPFAM" id="SSF46548">
    <property type="entry name" value="alpha-helical ferredoxin"/>
    <property type="match status" value="1"/>
</dbReference>
<evidence type="ECO:0000259" key="9">
    <source>
        <dbReference type="PROSITE" id="PS51379"/>
    </source>
</evidence>
<sequence length="317" mass="35134">LPEVKSVISVGLNYAYQELPSGGTSHQAWVDERPTRGVVAKYAQGRDYHKVFAGKFRRLSRAIAETFPEALIKTYTDTGPVLEKLWAERAGIGWRGKHTNLVSPEFGSWLLLGELLTNLDLPADEPHVDRCGTCTNCLEICPTKAFPAPYELDARRCISYLTIEHRGFIDPELRPLMGQHVFGCDDCIDVCPWNRFAQVSREADFKPRPELVAPLLQELVSMDEETFYARFSGTPVTRAKREGLARNACIALGNARPVTEPALEALKLALRDNSAIVRGHAVWALGELGESRAVLLAHRDVESDAAVLKELDAVIEG</sequence>
<comment type="caution">
    <text evidence="10">The sequence shown here is derived from an EMBL/GenBank/DDBJ whole genome shotgun (WGS) entry which is preliminary data.</text>
</comment>
<name>A0A7Y2E5L1_UNCEI</name>
<dbReference type="GO" id="GO:0051539">
    <property type="term" value="F:4 iron, 4 sulfur cluster binding"/>
    <property type="evidence" value="ECO:0007669"/>
    <property type="project" value="UniProtKB-KW"/>
</dbReference>
<keyword evidence="1" id="KW-0004">4Fe-4S</keyword>
<evidence type="ECO:0000256" key="4">
    <source>
        <dbReference type="ARBA" id="ARBA00022723"/>
    </source>
</evidence>
<evidence type="ECO:0000256" key="7">
    <source>
        <dbReference type="ARBA" id="ARBA00023004"/>
    </source>
</evidence>
<evidence type="ECO:0000313" key="10">
    <source>
        <dbReference type="EMBL" id="NNF05611.1"/>
    </source>
</evidence>
<dbReference type="InterPro" id="IPR011989">
    <property type="entry name" value="ARM-like"/>
</dbReference>
<dbReference type="Gene3D" id="3.30.70.20">
    <property type="match status" value="1"/>
</dbReference>
<feature type="non-terminal residue" evidence="10">
    <location>
        <position position="1"/>
    </location>
</feature>
<evidence type="ECO:0000313" key="11">
    <source>
        <dbReference type="Proteomes" id="UP000547674"/>
    </source>
</evidence>
<keyword evidence="8" id="KW-0411">Iron-sulfur</keyword>
<dbReference type="InterPro" id="IPR017900">
    <property type="entry name" value="4Fe4S_Fe_S_CS"/>
</dbReference>
<accession>A0A7Y2E5L1</accession>
<evidence type="ECO:0000256" key="5">
    <source>
        <dbReference type="ARBA" id="ARBA00022785"/>
    </source>
</evidence>
<keyword evidence="3" id="KW-0819">tRNA processing</keyword>
<keyword evidence="7" id="KW-0408">Iron</keyword>